<organism evidence="2 3">
    <name type="scientific">Streptomyces macrosporus</name>
    <dbReference type="NCBI Taxonomy" id="44032"/>
    <lineage>
        <taxon>Bacteria</taxon>
        <taxon>Bacillati</taxon>
        <taxon>Actinomycetota</taxon>
        <taxon>Actinomycetes</taxon>
        <taxon>Kitasatosporales</taxon>
        <taxon>Streptomycetaceae</taxon>
        <taxon>Streptomyces</taxon>
    </lineage>
</organism>
<dbReference type="CDD" id="cd00531">
    <property type="entry name" value="NTF2_like"/>
    <property type="match status" value="1"/>
</dbReference>
<keyword evidence="3" id="KW-1185">Reference proteome</keyword>
<dbReference type="Pfam" id="PF13577">
    <property type="entry name" value="SnoaL_4"/>
    <property type="match status" value="1"/>
</dbReference>
<dbReference type="EMBL" id="BAAASZ010000006">
    <property type="protein sequence ID" value="GAA2427546.1"/>
    <property type="molecule type" value="Genomic_DNA"/>
</dbReference>
<protein>
    <recommendedName>
        <fullName evidence="1">SnoaL-like domain-containing protein</fullName>
    </recommendedName>
</protein>
<dbReference type="Proteomes" id="UP001501638">
    <property type="component" value="Unassembled WGS sequence"/>
</dbReference>
<name>A0ABP5WHF7_9ACTN</name>
<dbReference type="RefSeq" id="WP_344320602.1">
    <property type="nucleotide sequence ID" value="NZ_BAAASZ010000006.1"/>
</dbReference>
<comment type="caution">
    <text evidence="2">The sequence shown here is derived from an EMBL/GenBank/DDBJ whole genome shotgun (WGS) entry which is preliminary data.</text>
</comment>
<proteinExistence type="predicted"/>
<evidence type="ECO:0000313" key="3">
    <source>
        <dbReference type="Proteomes" id="UP001501638"/>
    </source>
</evidence>
<accession>A0ABP5WHF7</accession>
<feature type="domain" description="SnoaL-like" evidence="1">
    <location>
        <begin position="21"/>
        <end position="146"/>
    </location>
</feature>
<reference evidence="3" key="1">
    <citation type="journal article" date="2019" name="Int. J. Syst. Evol. Microbiol.">
        <title>The Global Catalogue of Microorganisms (GCM) 10K type strain sequencing project: providing services to taxonomists for standard genome sequencing and annotation.</title>
        <authorList>
            <consortium name="The Broad Institute Genomics Platform"/>
            <consortium name="The Broad Institute Genome Sequencing Center for Infectious Disease"/>
            <person name="Wu L."/>
            <person name="Ma J."/>
        </authorList>
    </citation>
    <scope>NUCLEOTIDE SEQUENCE [LARGE SCALE GENOMIC DNA]</scope>
    <source>
        <strain evidence="3">JCM 6305</strain>
    </source>
</reference>
<evidence type="ECO:0000313" key="2">
    <source>
        <dbReference type="EMBL" id="GAA2427546.1"/>
    </source>
</evidence>
<gene>
    <name evidence="2" type="ORF">GCM10010405_07690</name>
</gene>
<sequence length="159" mass="18313">MPPSTMATEAADTALRDQVRVLTDRSEITTLIDRYVILLDTQDENGFDDTWPRRLFTEDVHVTFPVGEHRGLDGLAEFHYRAKQKFDRTHHIASNYLIDLDGDRADVRFQMIAIHVHPGDGPLFEVGGHYEGEAVRTDEGWRIRRWGYHVAWSTGPRPE</sequence>
<evidence type="ECO:0000259" key="1">
    <source>
        <dbReference type="Pfam" id="PF13577"/>
    </source>
</evidence>
<dbReference type="SUPFAM" id="SSF54427">
    <property type="entry name" value="NTF2-like"/>
    <property type="match status" value="1"/>
</dbReference>
<dbReference type="InterPro" id="IPR032710">
    <property type="entry name" value="NTF2-like_dom_sf"/>
</dbReference>
<dbReference type="InterPro" id="IPR037401">
    <property type="entry name" value="SnoaL-like"/>
</dbReference>
<dbReference type="Gene3D" id="3.10.450.50">
    <property type="match status" value="1"/>
</dbReference>